<dbReference type="RefSeq" id="WP_127029978.1">
    <property type="nucleotide sequence ID" value="NZ_RYFG02000094.1"/>
</dbReference>
<proteinExistence type="predicted"/>
<feature type="chain" id="PRO_5046288386" description="Lipoprotein" evidence="1">
    <location>
        <begin position="22"/>
        <end position="82"/>
    </location>
</feature>
<dbReference type="EMBL" id="RYFG02000094">
    <property type="protein sequence ID" value="TRW94890.1"/>
    <property type="molecule type" value="Genomic_DNA"/>
</dbReference>
<accession>A0ABY3CAT8</accession>
<evidence type="ECO:0000256" key="1">
    <source>
        <dbReference type="SAM" id="SignalP"/>
    </source>
</evidence>
<comment type="caution">
    <text evidence="2">The sequence shown here is derived from an EMBL/GenBank/DDBJ whole genome shotgun (WGS) entry which is preliminary data.</text>
</comment>
<evidence type="ECO:0000313" key="3">
    <source>
        <dbReference type="Proteomes" id="UP000733744"/>
    </source>
</evidence>
<dbReference type="Proteomes" id="UP000733744">
    <property type="component" value="Unassembled WGS sequence"/>
</dbReference>
<protein>
    <recommendedName>
        <fullName evidence="4">Lipoprotein</fullName>
    </recommendedName>
</protein>
<evidence type="ECO:0000313" key="2">
    <source>
        <dbReference type="EMBL" id="TRW94890.1"/>
    </source>
</evidence>
<keyword evidence="3" id="KW-1185">Reference proteome</keyword>
<name>A0ABY3CAT8_9GAMM</name>
<gene>
    <name evidence="2" type="ORF">EKO24_010805</name>
</gene>
<feature type="signal peptide" evidence="1">
    <location>
        <begin position="1"/>
        <end position="21"/>
    </location>
</feature>
<organism evidence="2 3">
    <name type="scientific">Candidatus Methylobacter oryzae</name>
    <dbReference type="NCBI Taxonomy" id="2497749"/>
    <lineage>
        <taxon>Bacteria</taxon>
        <taxon>Pseudomonadati</taxon>
        <taxon>Pseudomonadota</taxon>
        <taxon>Gammaproteobacteria</taxon>
        <taxon>Methylococcales</taxon>
        <taxon>Methylococcaceae</taxon>
        <taxon>Methylobacter</taxon>
    </lineage>
</organism>
<evidence type="ECO:0008006" key="4">
    <source>
        <dbReference type="Google" id="ProtNLM"/>
    </source>
</evidence>
<sequence length="82" mass="9286">MKRLALVIVLAGTLFMLNGCAVYTPPYDGVGLYYNYVPYGMYGYGGNGFYGRYGFRPRFYGGWGHGWGGGWRGRGWRGRGWH</sequence>
<keyword evidence="1" id="KW-0732">Signal</keyword>
<reference evidence="2 3" key="1">
    <citation type="journal article" date="2019" name="Antonie Van Leeuwenhoek">
        <title>Description of 'Ca. Methylobacter oryzae' KRF1, a novel species from the environmentally important Methylobacter clade 2.</title>
        <authorList>
            <person name="Khatri K."/>
            <person name="Mohite J.A."/>
            <person name="Pandit P.S."/>
            <person name="Bahulikar R."/>
            <person name="Rahalkar M.C."/>
        </authorList>
    </citation>
    <scope>NUCLEOTIDE SEQUENCE [LARGE SCALE GENOMIC DNA]</scope>
    <source>
        <strain evidence="2 3">KRF1</strain>
    </source>
</reference>